<dbReference type="Proteomes" id="UP001175211">
    <property type="component" value="Unassembled WGS sequence"/>
</dbReference>
<gene>
    <name evidence="3" type="ORF">EV420DRAFT_1476183</name>
</gene>
<feature type="compositionally biased region" description="Basic and acidic residues" evidence="1">
    <location>
        <begin position="400"/>
        <end position="412"/>
    </location>
</feature>
<evidence type="ECO:0000256" key="2">
    <source>
        <dbReference type="SAM" id="Phobius"/>
    </source>
</evidence>
<reference evidence="3" key="1">
    <citation type="submission" date="2023-06" db="EMBL/GenBank/DDBJ databases">
        <authorList>
            <consortium name="Lawrence Berkeley National Laboratory"/>
            <person name="Ahrendt S."/>
            <person name="Sahu N."/>
            <person name="Indic B."/>
            <person name="Wong-Bajracharya J."/>
            <person name="Merenyi Z."/>
            <person name="Ke H.-M."/>
            <person name="Monk M."/>
            <person name="Kocsube S."/>
            <person name="Drula E."/>
            <person name="Lipzen A."/>
            <person name="Balint B."/>
            <person name="Henrissat B."/>
            <person name="Andreopoulos B."/>
            <person name="Martin F.M."/>
            <person name="Harder C.B."/>
            <person name="Rigling D."/>
            <person name="Ford K.L."/>
            <person name="Foster G.D."/>
            <person name="Pangilinan J."/>
            <person name="Papanicolaou A."/>
            <person name="Barry K."/>
            <person name="LaButti K."/>
            <person name="Viragh M."/>
            <person name="Koriabine M."/>
            <person name="Yan M."/>
            <person name="Riley R."/>
            <person name="Champramary S."/>
            <person name="Plett K.L."/>
            <person name="Tsai I.J."/>
            <person name="Slot J."/>
            <person name="Sipos G."/>
            <person name="Plett J."/>
            <person name="Nagy L.G."/>
            <person name="Grigoriev I.V."/>
        </authorList>
    </citation>
    <scope>NUCLEOTIDE SEQUENCE</scope>
    <source>
        <strain evidence="3">CCBAS 213</strain>
    </source>
</reference>
<organism evidence="3 4">
    <name type="scientific">Armillaria tabescens</name>
    <name type="common">Ringless honey mushroom</name>
    <name type="synonym">Agaricus tabescens</name>
    <dbReference type="NCBI Taxonomy" id="1929756"/>
    <lineage>
        <taxon>Eukaryota</taxon>
        <taxon>Fungi</taxon>
        <taxon>Dikarya</taxon>
        <taxon>Basidiomycota</taxon>
        <taxon>Agaricomycotina</taxon>
        <taxon>Agaricomycetes</taxon>
        <taxon>Agaricomycetidae</taxon>
        <taxon>Agaricales</taxon>
        <taxon>Marasmiineae</taxon>
        <taxon>Physalacriaceae</taxon>
        <taxon>Desarmillaria</taxon>
    </lineage>
</organism>
<accession>A0AA39ND71</accession>
<feature type="transmembrane region" description="Helical" evidence="2">
    <location>
        <begin position="6"/>
        <end position="30"/>
    </location>
</feature>
<feature type="region of interest" description="Disordered" evidence="1">
    <location>
        <begin position="157"/>
        <end position="186"/>
    </location>
</feature>
<feature type="region of interest" description="Disordered" evidence="1">
    <location>
        <begin position="70"/>
        <end position="96"/>
    </location>
</feature>
<feature type="compositionally biased region" description="Basic and acidic residues" evidence="1">
    <location>
        <begin position="307"/>
        <end position="321"/>
    </location>
</feature>
<keyword evidence="2" id="KW-0812">Transmembrane</keyword>
<dbReference type="EMBL" id="JAUEPS010000007">
    <property type="protein sequence ID" value="KAK0463445.1"/>
    <property type="molecule type" value="Genomic_DNA"/>
</dbReference>
<keyword evidence="2" id="KW-1133">Transmembrane helix</keyword>
<proteinExistence type="predicted"/>
<dbReference type="GeneID" id="85352869"/>
<evidence type="ECO:0000313" key="4">
    <source>
        <dbReference type="Proteomes" id="UP001175211"/>
    </source>
</evidence>
<sequence length="499" mass="54480">MPLAELLPTVAVAFGLLAGALLVLAIRAVYRGESSDSRESSPTLRAASVDITDVRGVNLLGDVHVSPPGIIDLPPVGGEERGTLDQGEESDDTEFEGDKLTDLERVCLQDLLNDLYPSEEDATDPRVRWVNVTPTSRKYFHGDNFEEDSGELGLGASAATTAHPSGTDPYDGRIAPGSRREDPGIPVAWHPSTSWVFAGEETPVARVSTETAGPKDTPTQRTIALPAKTEQHIWDVIEVIHQKESRSSVGLEEIPPPTNSPESPLLHHQSHPEPSRSPSPSIRDLGPMSTTCSSSPTSTFELPGSPQKERPSWTEEERQAHATEMQSTVPYETSPSISPSSQMPPTARPTKGSEQQSFDFGRNPEGQETTLSTMRRSLRTSSSRCSMRTARISQSTTGDRPAKRDSDKKPEQMSHGPLEPADSGAPKRLPVTMPNRPPLSTIMKEVMRDIKRVLTELITVVPPTLNLLTWDNMYEVIAEDMMSDPQWLLSKAGEDYLDA</sequence>
<feature type="compositionally biased region" description="Low complexity" evidence="1">
    <location>
        <begin position="330"/>
        <end position="345"/>
    </location>
</feature>
<keyword evidence="4" id="KW-1185">Reference proteome</keyword>
<feature type="compositionally biased region" description="Low complexity" evidence="1">
    <location>
        <begin position="289"/>
        <end position="299"/>
    </location>
</feature>
<evidence type="ECO:0000256" key="1">
    <source>
        <dbReference type="SAM" id="MobiDB-lite"/>
    </source>
</evidence>
<protein>
    <submittedName>
        <fullName evidence="3">Uncharacterized protein</fullName>
    </submittedName>
</protein>
<dbReference type="AlphaFoldDB" id="A0AA39ND71"/>
<feature type="region of interest" description="Disordered" evidence="1">
    <location>
        <begin position="244"/>
        <end position="437"/>
    </location>
</feature>
<comment type="caution">
    <text evidence="3">The sequence shown here is derived from an EMBL/GenBank/DDBJ whole genome shotgun (WGS) entry which is preliminary data.</text>
</comment>
<feature type="compositionally biased region" description="Low complexity" evidence="1">
    <location>
        <begin position="369"/>
        <end position="389"/>
    </location>
</feature>
<dbReference type="RefSeq" id="XP_060334755.1">
    <property type="nucleotide sequence ID" value="XM_060469321.1"/>
</dbReference>
<name>A0AA39ND71_ARMTA</name>
<keyword evidence="2" id="KW-0472">Membrane</keyword>
<feature type="compositionally biased region" description="Acidic residues" evidence="1">
    <location>
        <begin position="86"/>
        <end position="95"/>
    </location>
</feature>
<evidence type="ECO:0000313" key="3">
    <source>
        <dbReference type="EMBL" id="KAK0463445.1"/>
    </source>
</evidence>